<dbReference type="Pfam" id="PF02181">
    <property type="entry name" value="FH2"/>
    <property type="match status" value="1"/>
</dbReference>
<dbReference type="PANTHER" id="PTHR45920:SF7">
    <property type="entry name" value="FORMIN-G"/>
    <property type="match status" value="1"/>
</dbReference>
<evidence type="ECO:0000313" key="3">
    <source>
        <dbReference type="EMBL" id="CAJ1377423.1"/>
    </source>
</evidence>
<name>A0AA36HXY7_9DINO</name>
<feature type="compositionally biased region" description="Basic and acidic residues" evidence="1">
    <location>
        <begin position="326"/>
        <end position="336"/>
    </location>
</feature>
<feature type="region of interest" description="Disordered" evidence="1">
    <location>
        <begin position="793"/>
        <end position="890"/>
    </location>
</feature>
<organism evidence="3 4">
    <name type="scientific">Effrenium voratum</name>
    <dbReference type="NCBI Taxonomy" id="2562239"/>
    <lineage>
        <taxon>Eukaryota</taxon>
        <taxon>Sar</taxon>
        <taxon>Alveolata</taxon>
        <taxon>Dinophyceae</taxon>
        <taxon>Suessiales</taxon>
        <taxon>Symbiodiniaceae</taxon>
        <taxon>Effrenium</taxon>
    </lineage>
</organism>
<dbReference type="AlphaFoldDB" id="A0AA36HXY7"/>
<feature type="compositionally biased region" description="Gly residues" evidence="1">
    <location>
        <begin position="1"/>
        <end position="174"/>
    </location>
</feature>
<dbReference type="GO" id="GO:0005737">
    <property type="term" value="C:cytoplasm"/>
    <property type="evidence" value="ECO:0007669"/>
    <property type="project" value="UniProtKB-ARBA"/>
</dbReference>
<evidence type="ECO:0000259" key="2">
    <source>
        <dbReference type="PROSITE" id="PS51444"/>
    </source>
</evidence>
<dbReference type="EMBL" id="CAUJNA010000461">
    <property type="protein sequence ID" value="CAJ1377423.1"/>
    <property type="molecule type" value="Genomic_DNA"/>
</dbReference>
<dbReference type="Proteomes" id="UP001178507">
    <property type="component" value="Unassembled WGS sequence"/>
</dbReference>
<dbReference type="GO" id="GO:0051015">
    <property type="term" value="F:actin filament binding"/>
    <property type="evidence" value="ECO:0007669"/>
    <property type="project" value="TreeGrafter"/>
</dbReference>
<feature type="compositionally biased region" description="Low complexity" evidence="1">
    <location>
        <begin position="255"/>
        <end position="272"/>
    </location>
</feature>
<protein>
    <recommendedName>
        <fullName evidence="2">FH2 domain-containing protein</fullName>
    </recommendedName>
</protein>
<feature type="domain" description="FH2" evidence="2">
    <location>
        <begin position="400"/>
        <end position="811"/>
    </location>
</feature>
<dbReference type="SMART" id="SM00498">
    <property type="entry name" value="FH2"/>
    <property type="match status" value="1"/>
</dbReference>
<dbReference type="InterPro" id="IPR042201">
    <property type="entry name" value="FH2_Formin_sf"/>
</dbReference>
<dbReference type="Gene3D" id="1.20.58.2220">
    <property type="entry name" value="Formin, FH2 domain"/>
    <property type="match status" value="1"/>
</dbReference>
<evidence type="ECO:0000313" key="4">
    <source>
        <dbReference type="Proteomes" id="UP001178507"/>
    </source>
</evidence>
<keyword evidence="4" id="KW-1185">Reference proteome</keyword>
<dbReference type="SUPFAM" id="SSF101447">
    <property type="entry name" value="Formin homology 2 domain (FH2 domain)"/>
    <property type="match status" value="1"/>
</dbReference>
<sequence length="987" mass="103753">DRPGSGPGYGPGNGPGDGPGSGLGYPGDGPGDRPGSGPGYGPGNGPGDGPGSGLGNGPGYGPGDGPGNGPGYGPGHGAGDGPGSGLGNGPGYGPGDGPGNGPGYGPGHGAGDGPGSGPGNGPGYGPGDGPGSGPGNGPGYGPGDGPGSGPGNGPGYGPGDGPGSGPGNGPGYGPGNARNGPGSGPGKGPGRGSGSKAGGRHGSKAGDSSGNRVAPGDEADEDDSAGPIPPAKSFSSPKRTGKRAQQSAQLTSAKRISPSPGPTRSPRGLSRTRSPRSPRSPRSRERPVRAKSLSPKATPRSADTDETQDVEKATISGVKAAPEAEEAAKAGEEGKGKGKGKVAPPPPPAPKEAEEGAKAKGKGKKPPPALPAAKQKGEGKKGKPGKGKGSEEEEARMLMRKPEVIPGVQVKRLFWNPIHLRANHSSYTVWDAIDGEGYPIDLEELEWLFAESKSPRGQKTEPEKGEVGKRVIRVLDEQRRRQICIMLARLPGTMGDVLRWVNEMDASKLGKDEVDLLLQNNPSVEEMQLLRRAQEEHVMDENTVWDTAEDFMLSLIAIPRFQLRLKIWDFVNSFQEKFEHLAGDVKGISWGCHCLLTSMRMRHLLGLALHAGNFLNGGTTRGRADGFAMETLLQLRTVKATQASDQTLVHFIAKQMEKRYPGELAGIFGDGEEAHWIRHAARRRIEDAAQECTSLLGQALHMVKTIRFVLDDDADFESDSCSKAKLWHATERLAMCIAELEALQSRQGQLSGQYESLCLWLHIDVDKPKPSDELFGIWHTFLQDVQAARRAIREKEQAARKKRPVSRPRRVRSTTVPAMSAYAEADVEPEEKEKQSHGTRSVPLLRLARIGGTDPADAVENEEASAASSTEPAQAQDSDSTSSELQLTPRGPEVEKAADMLEKAFEKVTPNAEVTKSMDEVLEEYKRRGSAYRCMTGERSRIDGVVELTFAIPAREAAAEGSAAEGSDGESEVTQRRESLWSGAEVW</sequence>
<feature type="compositionally biased region" description="Polar residues" evidence="1">
    <location>
        <begin position="233"/>
        <end position="254"/>
    </location>
</feature>
<feature type="compositionally biased region" description="Gly residues" evidence="1">
    <location>
        <begin position="181"/>
        <end position="197"/>
    </location>
</feature>
<dbReference type="PANTHER" id="PTHR45920">
    <property type="entry name" value="FORMIN HOMOLOGY 2 DOMAIN CONTAINING, ISOFORM I"/>
    <property type="match status" value="1"/>
</dbReference>
<comment type="caution">
    <text evidence="3">The sequence shown here is derived from an EMBL/GenBank/DDBJ whole genome shotgun (WGS) entry which is preliminary data.</text>
</comment>
<gene>
    <name evidence="3" type="ORF">EVOR1521_LOCUS6226</name>
</gene>
<dbReference type="GO" id="GO:0005856">
    <property type="term" value="C:cytoskeleton"/>
    <property type="evidence" value="ECO:0007669"/>
    <property type="project" value="TreeGrafter"/>
</dbReference>
<feature type="compositionally biased region" description="Basic residues" evidence="1">
    <location>
        <begin position="800"/>
        <end position="812"/>
    </location>
</feature>
<dbReference type="InterPro" id="IPR015425">
    <property type="entry name" value="FH2_Formin"/>
</dbReference>
<feature type="compositionally biased region" description="Low complexity" evidence="1">
    <location>
        <begin position="864"/>
        <end position="875"/>
    </location>
</feature>
<dbReference type="GO" id="GO:0030866">
    <property type="term" value="P:cortical actin cytoskeleton organization"/>
    <property type="evidence" value="ECO:0007669"/>
    <property type="project" value="TreeGrafter"/>
</dbReference>
<feature type="non-terminal residue" evidence="3">
    <location>
        <position position="987"/>
    </location>
</feature>
<reference evidence="3" key="1">
    <citation type="submission" date="2023-08" db="EMBL/GenBank/DDBJ databases">
        <authorList>
            <person name="Chen Y."/>
            <person name="Shah S."/>
            <person name="Dougan E. K."/>
            <person name="Thang M."/>
            <person name="Chan C."/>
        </authorList>
    </citation>
    <scope>NUCLEOTIDE SEQUENCE</scope>
</reference>
<accession>A0AA36HXY7</accession>
<dbReference type="PROSITE" id="PS51444">
    <property type="entry name" value="FH2"/>
    <property type="match status" value="1"/>
</dbReference>
<feature type="region of interest" description="Disordered" evidence="1">
    <location>
        <begin position="1"/>
        <end position="395"/>
    </location>
</feature>
<evidence type="ECO:0000256" key="1">
    <source>
        <dbReference type="SAM" id="MobiDB-lite"/>
    </source>
</evidence>
<proteinExistence type="predicted"/>
<feature type="region of interest" description="Disordered" evidence="1">
    <location>
        <begin position="957"/>
        <end position="987"/>
    </location>
</feature>
<feature type="compositionally biased region" description="Polar residues" evidence="1">
    <location>
        <begin position="876"/>
        <end position="886"/>
    </location>
</feature>